<feature type="domain" description="HAT C-terminal dimerisation" evidence="1">
    <location>
        <begin position="26"/>
        <end position="55"/>
    </location>
</feature>
<dbReference type="SUPFAM" id="SSF53098">
    <property type="entry name" value="Ribonuclease H-like"/>
    <property type="match status" value="1"/>
</dbReference>
<name>A0A0D3CFW7_BRAOL</name>
<sequence>MHFAVLAENVHFCVFDAKSAFFCLNYDVLSWWKRNSSKYPILSEFARDVVAIQMVEALVCSQQWIRSSISDAKLASLVQIFEQLAFHDGLEAESTA</sequence>
<dbReference type="GO" id="GO:0046983">
    <property type="term" value="F:protein dimerization activity"/>
    <property type="evidence" value="ECO:0007669"/>
    <property type="project" value="InterPro"/>
</dbReference>
<organism evidence="2 3">
    <name type="scientific">Brassica oleracea var. oleracea</name>
    <dbReference type="NCBI Taxonomy" id="109376"/>
    <lineage>
        <taxon>Eukaryota</taxon>
        <taxon>Viridiplantae</taxon>
        <taxon>Streptophyta</taxon>
        <taxon>Embryophyta</taxon>
        <taxon>Tracheophyta</taxon>
        <taxon>Spermatophyta</taxon>
        <taxon>Magnoliopsida</taxon>
        <taxon>eudicotyledons</taxon>
        <taxon>Gunneridae</taxon>
        <taxon>Pentapetalae</taxon>
        <taxon>rosids</taxon>
        <taxon>malvids</taxon>
        <taxon>Brassicales</taxon>
        <taxon>Brassicaceae</taxon>
        <taxon>Brassiceae</taxon>
        <taxon>Brassica</taxon>
    </lineage>
</organism>
<evidence type="ECO:0000313" key="2">
    <source>
        <dbReference type="EnsemblPlants" id="Bo5g076450.1"/>
    </source>
</evidence>
<protein>
    <recommendedName>
        <fullName evidence="1">HAT C-terminal dimerisation domain-containing protein</fullName>
    </recommendedName>
</protein>
<dbReference type="HOGENOM" id="CLU_2362662_0_0_1"/>
<dbReference type="InterPro" id="IPR008906">
    <property type="entry name" value="HATC_C_dom"/>
</dbReference>
<dbReference type="AlphaFoldDB" id="A0A0D3CFW7"/>
<reference evidence="2" key="2">
    <citation type="submission" date="2015-03" db="UniProtKB">
        <authorList>
            <consortium name="EnsemblPlants"/>
        </authorList>
    </citation>
    <scope>IDENTIFICATION</scope>
</reference>
<dbReference type="PANTHER" id="PTHR23272:SF187">
    <property type="entry name" value="AC9 TRANSPOSASE-RELATED"/>
    <property type="match status" value="1"/>
</dbReference>
<dbReference type="Pfam" id="PF05699">
    <property type="entry name" value="Dimer_Tnp_hAT"/>
    <property type="match status" value="1"/>
</dbReference>
<reference evidence="2 3" key="1">
    <citation type="journal article" date="2014" name="Genome Biol.">
        <title>Transcriptome and methylome profiling reveals relics of genome dominance in the mesopolyploid Brassica oleracea.</title>
        <authorList>
            <person name="Parkin I.A."/>
            <person name="Koh C."/>
            <person name="Tang H."/>
            <person name="Robinson S.J."/>
            <person name="Kagale S."/>
            <person name="Clarke W.E."/>
            <person name="Town C.D."/>
            <person name="Nixon J."/>
            <person name="Krishnakumar V."/>
            <person name="Bidwell S.L."/>
            <person name="Denoeud F."/>
            <person name="Belcram H."/>
            <person name="Links M.G."/>
            <person name="Just J."/>
            <person name="Clarke C."/>
            <person name="Bender T."/>
            <person name="Huebert T."/>
            <person name="Mason A.S."/>
            <person name="Pires J.C."/>
            <person name="Barker G."/>
            <person name="Moore J."/>
            <person name="Walley P.G."/>
            <person name="Manoli S."/>
            <person name="Batley J."/>
            <person name="Edwards D."/>
            <person name="Nelson M.N."/>
            <person name="Wang X."/>
            <person name="Paterson A.H."/>
            <person name="King G."/>
            <person name="Bancroft I."/>
            <person name="Chalhoub B."/>
            <person name="Sharpe A.G."/>
        </authorList>
    </citation>
    <scope>NUCLEOTIDE SEQUENCE</scope>
    <source>
        <strain evidence="2 3">cv. TO1000</strain>
    </source>
</reference>
<evidence type="ECO:0000259" key="1">
    <source>
        <dbReference type="Pfam" id="PF05699"/>
    </source>
</evidence>
<keyword evidence="3" id="KW-1185">Reference proteome</keyword>
<proteinExistence type="predicted"/>
<dbReference type="PANTHER" id="PTHR23272">
    <property type="entry name" value="BED FINGER-RELATED"/>
    <property type="match status" value="1"/>
</dbReference>
<dbReference type="EnsemblPlants" id="Bo5g076450.1">
    <property type="protein sequence ID" value="Bo5g076450.1"/>
    <property type="gene ID" value="Bo5g076450"/>
</dbReference>
<dbReference type="Gramene" id="Bo5g076450.1">
    <property type="protein sequence ID" value="Bo5g076450.1"/>
    <property type="gene ID" value="Bo5g076450"/>
</dbReference>
<accession>A0A0D3CFW7</accession>
<dbReference type="eggNOG" id="KOG1121">
    <property type="taxonomic scope" value="Eukaryota"/>
</dbReference>
<evidence type="ECO:0000313" key="3">
    <source>
        <dbReference type="Proteomes" id="UP000032141"/>
    </source>
</evidence>
<dbReference type="InterPro" id="IPR012337">
    <property type="entry name" value="RNaseH-like_sf"/>
</dbReference>
<dbReference type="Proteomes" id="UP000032141">
    <property type="component" value="Chromosome C5"/>
</dbReference>